<dbReference type="Proteomes" id="UP001152795">
    <property type="component" value="Unassembled WGS sequence"/>
</dbReference>
<keyword evidence="3" id="KW-1185">Reference proteome</keyword>
<sequence length="820" mass="92271">MAICPHHRATLGISWTRGGSTRCRVPVVISEHGKSNRAWPRGDRGLGKQESSIILRNTGVFVPPGSGICKKCRCLIKAMNDKDSSKSPFKPIDEQMEELTMDNAELPSQASAESSTYPLVPQTPTDIPETPYTAYTPSERSLLTETESTYYSESTPREILNSFLVARDISPIRNQLTAPWDEASQRTKRRYSRKAKQVVFAALDEIAPESSDKLFSILQSTDQEEENVDKSLIEALVECYNNSNHWSTRRQILSIMADKVSYSSLKDWIPGLSRYRFNVARHHILLHGRGSPVAVTKSARMYIPLEKLDHFLSFITSGQVVLDLPFGEKILKLSNSATVTVPNVVRTLIPEQVVQQYITYCKETSFAPMSRSSLCRVLTVCSASVRKSLQGLDYFSADGAQAFDDIEELVQKLGDEYNKGHTWAKNMVSKLKMAKRYLKSDYKVHVSKNSRVPDHCRSYALSCESDSGYNSKCDHRHDLRCDSYSVMAIVDDVVSQLKTERPDLKNVFLRQDNAGCYHSAFNLLAMKEIAKKHKIQLRVDFSDPQGGKGSCDRKAATIKNHIKAYVNSGKDVENADQMKSAIESSNGVHGVRVMLCETPSIPKSDPLKWDGVSFINNISYKKDGMKVWREYGIGEGKILKWSEFGLPEDIPLPKLNIIKESAFPNSTFTERHLDVGKHKFVLERETFLDKAMLSYAAKLDQGDASLTSHGQLLEEQSSPDTSIKSFFSRLAKKRRGTMVNESDKELEGDGPASLEVEELQEMTNNVIKEAGLMHPIMFESYNLCELAICSKLSKFSIQMLKEICKDASINWIVTVKKKRR</sequence>
<feature type="non-terminal residue" evidence="2">
    <location>
        <position position="820"/>
    </location>
</feature>
<feature type="compositionally biased region" description="Polar residues" evidence="1">
    <location>
        <begin position="106"/>
        <end position="125"/>
    </location>
</feature>
<evidence type="ECO:0000313" key="2">
    <source>
        <dbReference type="EMBL" id="CAB3981123.1"/>
    </source>
</evidence>
<evidence type="ECO:0000313" key="3">
    <source>
        <dbReference type="Proteomes" id="UP001152795"/>
    </source>
</evidence>
<comment type="caution">
    <text evidence="2">The sequence shown here is derived from an EMBL/GenBank/DDBJ whole genome shotgun (WGS) entry which is preliminary data.</text>
</comment>
<accession>A0A7D9HHZ8</accession>
<organism evidence="2 3">
    <name type="scientific">Paramuricea clavata</name>
    <name type="common">Red gorgonian</name>
    <name type="synonym">Violescent sea-whip</name>
    <dbReference type="NCBI Taxonomy" id="317549"/>
    <lineage>
        <taxon>Eukaryota</taxon>
        <taxon>Metazoa</taxon>
        <taxon>Cnidaria</taxon>
        <taxon>Anthozoa</taxon>
        <taxon>Octocorallia</taxon>
        <taxon>Malacalcyonacea</taxon>
        <taxon>Plexauridae</taxon>
        <taxon>Paramuricea</taxon>
    </lineage>
</organism>
<dbReference type="PANTHER" id="PTHR33845">
    <property type="entry name" value="C2H2-TYPE DOMAIN-CONTAINING PROTEIN"/>
    <property type="match status" value="1"/>
</dbReference>
<dbReference type="EMBL" id="CACRXK020000355">
    <property type="protein sequence ID" value="CAB3981123.1"/>
    <property type="molecule type" value="Genomic_DNA"/>
</dbReference>
<dbReference type="PANTHER" id="PTHR33845:SF1">
    <property type="entry name" value="C2H2-TYPE DOMAIN-CONTAINING PROTEIN"/>
    <property type="match status" value="1"/>
</dbReference>
<dbReference type="AlphaFoldDB" id="A0A7D9HHZ8"/>
<protein>
    <submittedName>
        <fullName evidence="2">Uncharacterized protein</fullName>
    </submittedName>
</protein>
<proteinExistence type="predicted"/>
<evidence type="ECO:0000256" key="1">
    <source>
        <dbReference type="SAM" id="MobiDB-lite"/>
    </source>
</evidence>
<feature type="region of interest" description="Disordered" evidence="1">
    <location>
        <begin position="106"/>
        <end position="129"/>
    </location>
</feature>
<gene>
    <name evidence="2" type="ORF">PACLA_8A036506</name>
</gene>
<name>A0A7D9HHZ8_PARCT</name>
<dbReference type="OrthoDB" id="2431416at2759"/>
<reference evidence="2" key="1">
    <citation type="submission" date="2020-04" db="EMBL/GenBank/DDBJ databases">
        <authorList>
            <person name="Alioto T."/>
            <person name="Alioto T."/>
            <person name="Gomez Garrido J."/>
        </authorList>
    </citation>
    <scope>NUCLEOTIDE SEQUENCE</scope>
    <source>
        <strain evidence="2">A484AB</strain>
    </source>
</reference>